<dbReference type="PANTHER" id="PTHR42759:SF5">
    <property type="entry name" value="METHANOL DEHYDROGENASE REGULATOR"/>
    <property type="match status" value="1"/>
</dbReference>
<dbReference type="CDD" id="cd00009">
    <property type="entry name" value="AAA"/>
    <property type="match status" value="1"/>
</dbReference>
<keyword evidence="7" id="KW-1185">Reference proteome</keyword>
<dbReference type="GO" id="GO:0005524">
    <property type="term" value="F:ATP binding"/>
    <property type="evidence" value="ECO:0007669"/>
    <property type="project" value="UniProtKB-KW"/>
</dbReference>
<dbReference type="Gene3D" id="3.40.50.300">
    <property type="entry name" value="P-loop containing nucleotide triphosphate hydrolases"/>
    <property type="match status" value="1"/>
</dbReference>
<dbReference type="InterPro" id="IPR041628">
    <property type="entry name" value="ChlI/MoxR_AAA_lid"/>
</dbReference>
<evidence type="ECO:0000256" key="3">
    <source>
        <dbReference type="ARBA" id="ARBA00061607"/>
    </source>
</evidence>
<evidence type="ECO:0000313" key="7">
    <source>
        <dbReference type="Proteomes" id="UP000528457"/>
    </source>
</evidence>
<accession>A0A7X0MZN5</accession>
<dbReference type="PANTHER" id="PTHR42759">
    <property type="entry name" value="MOXR FAMILY PROTEIN"/>
    <property type="match status" value="1"/>
</dbReference>
<gene>
    <name evidence="6" type="ORF">HNR48_003654</name>
</gene>
<evidence type="ECO:0000256" key="2">
    <source>
        <dbReference type="ARBA" id="ARBA00022840"/>
    </source>
</evidence>
<dbReference type="InterPro" id="IPR011703">
    <property type="entry name" value="ATPase_AAA-3"/>
</dbReference>
<feature type="domain" description="ATPase AAA-3" evidence="4">
    <location>
        <begin position="36"/>
        <end position="166"/>
    </location>
</feature>
<proteinExistence type="inferred from homology"/>
<dbReference type="Gene3D" id="1.10.8.80">
    <property type="entry name" value="Magnesium chelatase subunit I, C-Terminal domain"/>
    <property type="match status" value="1"/>
</dbReference>
<dbReference type="InterPro" id="IPR027417">
    <property type="entry name" value="P-loop_NTPase"/>
</dbReference>
<dbReference type="FunFam" id="3.40.50.300:FF:000640">
    <property type="entry name" value="MoxR family ATPase"/>
    <property type="match status" value="1"/>
</dbReference>
<dbReference type="AlphaFoldDB" id="A0A7X0MZN5"/>
<reference evidence="6 7" key="1">
    <citation type="submission" date="2020-08" db="EMBL/GenBank/DDBJ databases">
        <title>Genomic Encyclopedia of Type Strains, Phase IV (KMG-IV): sequencing the most valuable type-strain genomes for metagenomic binning, comparative biology and taxonomic classification.</title>
        <authorList>
            <person name="Goeker M."/>
        </authorList>
    </citation>
    <scope>NUCLEOTIDE SEQUENCE [LARGE SCALE GENOMIC DNA]</scope>
    <source>
        <strain evidence="6 7">DSM 22368</strain>
    </source>
</reference>
<keyword evidence="2" id="KW-0067">ATP-binding</keyword>
<dbReference type="Pfam" id="PF17863">
    <property type="entry name" value="AAA_lid_2"/>
    <property type="match status" value="1"/>
</dbReference>
<feature type="domain" description="ChlI/MoxR AAA lid" evidence="5">
    <location>
        <begin position="234"/>
        <end position="289"/>
    </location>
</feature>
<dbReference type="SUPFAM" id="SSF52540">
    <property type="entry name" value="P-loop containing nucleoside triphosphate hydrolases"/>
    <property type="match status" value="1"/>
</dbReference>
<evidence type="ECO:0000259" key="4">
    <source>
        <dbReference type="Pfam" id="PF07726"/>
    </source>
</evidence>
<name>A0A7X0MZN5_9GAMM</name>
<organism evidence="6 7">
    <name type="scientific">Pseudoteredinibacter isoporae</name>
    <dbReference type="NCBI Taxonomy" id="570281"/>
    <lineage>
        <taxon>Bacteria</taxon>
        <taxon>Pseudomonadati</taxon>
        <taxon>Pseudomonadota</taxon>
        <taxon>Gammaproteobacteria</taxon>
        <taxon>Cellvibrionales</taxon>
        <taxon>Cellvibrionaceae</taxon>
        <taxon>Pseudoteredinibacter</taxon>
    </lineage>
</organism>
<comment type="caution">
    <text evidence="6">The sequence shown here is derived from an EMBL/GenBank/DDBJ whole genome shotgun (WGS) entry which is preliminary data.</text>
</comment>
<dbReference type="EC" id="3.6.3.-" evidence="6"/>
<dbReference type="PIRSF" id="PIRSF002849">
    <property type="entry name" value="AAA_ATPase_chaperone_MoxR_prd"/>
    <property type="match status" value="1"/>
</dbReference>
<dbReference type="GO" id="GO:0016887">
    <property type="term" value="F:ATP hydrolysis activity"/>
    <property type="evidence" value="ECO:0007669"/>
    <property type="project" value="InterPro"/>
</dbReference>
<evidence type="ECO:0000256" key="1">
    <source>
        <dbReference type="ARBA" id="ARBA00022741"/>
    </source>
</evidence>
<dbReference type="InParanoid" id="A0A7X0MZN5"/>
<dbReference type="EMBL" id="JACHHT010000003">
    <property type="protein sequence ID" value="MBB6523352.1"/>
    <property type="molecule type" value="Genomic_DNA"/>
</dbReference>
<keyword evidence="1" id="KW-0547">Nucleotide-binding</keyword>
<keyword evidence="6" id="KW-0378">Hydrolase</keyword>
<comment type="similarity">
    <text evidence="3">Belongs to the MoxR family.</text>
</comment>
<protein>
    <submittedName>
        <fullName evidence="6">MoxR-like ATPase</fullName>
        <ecNumber evidence="6">3.6.3.-</ecNumber>
    </submittedName>
</protein>
<dbReference type="Pfam" id="PF07726">
    <property type="entry name" value="AAA_3"/>
    <property type="match status" value="1"/>
</dbReference>
<dbReference type="Proteomes" id="UP000528457">
    <property type="component" value="Unassembled WGS sequence"/>
</dbReference>
<sequence>MSHSVLQQSLEQLGKVVLGKESQLKLAMACLLAKGHLLIEDLPGMGKTTLAHALAAVLGLQYQRVQFTSDMLPADLLGVSVFDAQNSRFDFHPGPIFTQLLLADEINRSTPKTQSALLEAMEEGQVSIEGETRPLPKPFFVLATQNPVHQSGTFPLPESQLDRFLMRISLGYPSAAAERLLLKGVNPREFLKSLQATMSLEQLAELQAKASEVHISDHVLDYIQRLVQFSRDYEGFSYGISPRGALALVSAAKAWALVEGREHLLPEDVQAVMPAVMEHRLRASSHAAGQGQALVDVVINAVDVLQG</sequence>
<dbReference type="FunCoup" id="A0A7X0MZN5">
    <property type="interactions" value="223"/>
</dbReference>
<evidence type="ECO:0000259" key="5">
    <source>
        <dbReference type="Pfam" id="PF17863"/>
    </source>
</evidence>
<evidence type="ECO:0000313" key="6">
    <source>
        <dbReference type="EMBL" id="MBB6523352.1"/>
    </source>
</evidence>
<dbReference type="InterPro" id="IPR050764">
    <property type="entry name" value="CbbQ/NirQ/NorQ/GpvN"/>
</dbReference>